<keyword evidence="4" id="KW-1185">Reference proteome</keyword>
<accession>A0A6G7VEV5</accession>
<feature type="transmembrane region" description="Helical" evidence="1">
    <location>
        <begin position="32"/>
        <end position="61"/>
    </location>
</feature>
<evidence type="ECO:0000259" key="2">
    <source>
        <dbReference type="PROSITE" id="PS50914"/>
    </source>
</evidence>
<evidence type="ECO:0000313" key="4">
    <source>
        <dbReference type="Proteomes" id="UP000502699"/>
    </source>
</evidence>
<evidence type="ECO:0000256" key="1">
    <source>
        <dbReference type="SAM" id="Phobius"/>
    </source>
</evidence>
<dbReference type="InterPro" id="IPR007055">
    <property type="entry name" value="BON_dom"/>
</dbReference>
<keyword evidence="1" id="KW-1133">Transmembrane helix</keyword>
<dbReference type="AlphaFoldDB" id="A0A6G7VEV5"/>
<dbReference type="PANTHER" id="PTHR34606:SF4">
    <property type="entry name" value="OUTER MEMBRANE LIPOPROTEIN DOLP"/>
    <property type="match status" value="1"/>
</dbReference>
<reference evidence="4" key="1">
    <citation type="submission" date="2020-01" db="EMBL/GenBank/DDBJ databases">
        <title>Caldichromatium gen. nov., sp. nov., a thermophilic purple sulfur bacterium member of the family Chromatiaceae isolated from Nakabusa hot spring, Japan.</title>
        <authorList>
            <person name="Saini M.K."/>
            <person name="Hanada S."/>
            <person name="Tank M."/>
        </authorList>
    </citation>
    <scope>NUCLEOTIDE SEQUENCE [LARGE SCALE GENOMIC DNA]</scope>
    <source>
        <strain evidence="4">No.7</strain>
    </source>
</reference>
<dbReference type="PROSITE" id="PS50914">
    <property type="entry name" value="BON"/>
    <property type="match status" value="1"/>
</dbReference>
<organism evidence="3 4">
    <name type="scientific">Caldichromatium japonicum</name>
    <dbReference type="NCBI Taxonomy" id="2699430"/>
    <lineage>
        <taxon>Bacteria</taxon>
        <taxon>Pseudomonadati</taxon>
        <taxon>Pseudomonadota</taxon>
        <taxon>Gammaproteobacteria</taxon>
        <taxon>Chromatiales</taxon>
        <taxon>Chromatiaceae</taxon>
        <taxon>Caldichromatium</taxon>
    </lineage>
</organism>
<sequence>MDQAGIQSINCWARPRLVQSAPWCALRTAAEIFLYLVLSALTSGCAPLIVGGAAVAGAAVLHDRRLPQTILDDRQIELAAHKLLAEDAAFERGARIAIHSYNRTVLLTGQAESHQLAHRAADRISRLPKVERVIDEIRIGPLLSLARQAEDRALAARISLELAGIALPDFDPTRIKPVVADGVVYLLGLVTRQEAEQVAERTRHIPGVRTVILLFEEWIPHA</sequence>
<feature type="domain" description="BON" evidence="2">
    <location>
        <begin position="72"/>
        <end position="141"/>
    </location>
</feature>
<dbReference type="Gene3D" id="3.40.1520.20">
    <property type="match status" value="1"/>
</dbReference>
<keyword evidence="1" id="KW-0472">Membrane</keyword>
<keyword evidence="1" id="KW-0812">Transmembrane</keyword>
<name>A0A6G7VEV5_9GAMM</name>
<dbReference type="KEGG" id="cjap:GWK36_10820"/>
<dbReference type="InterPro" id="IPR051686">
    <property type="entry name" value="Lipoprotein_DolP"/>
</dbReference>
<proteinExistence type="predicted"/>
<gene>
    <name evidence="3" type="ORF">GWK36_10820</name>
</gene>
<dbReference type="Proteomes" id="UP000502699">
    <property type="component" value="Chromosome"/>
</dbReference>
<dbReference type="PANTHER" id="PTHR34606">
    <property type="entry name" value="BON DOMAIN-CONTAINING PROTEIN"/>
    <property type="match status" value="1"/>
</dbReference>
<evidence type="ECO:0000313" key="3">
    <source>
        <dbReference type="EMBL" id="QIK38388.1"/>
    </source>
</evidence>
<protein>
    <submittedName>
        <fullName evidence="3">BON domain-containing protein</fullName>
    </submittedName>
</protein>
<dbReference type="EMBL" id="CP048029">
    <property type="protein sequence ID" value="QIK38388.1"/>
    <property type="molecule type" value="Genomic_DNA"/>
</dbReference>
<dbReference type="Pfam" id="PF04972">
    <property type="entry name" value="BON"/>
    <property type="match status" value="2"/>
</dbReference>